<evidence type="ECO:0000259" key="1">
    <source>
        <dbReference type="Pfam" id="PF00646"/>
    </source>
</evidence>
<gene>
    <name evidence="3" type="ordered locus">AALP_Aa6g267600</name>
</gene>
<evidence type="ECO:0000313" key="3">
    <source>
        <dbReference type="EMBL" id="KFK32623.1"/>
    </source>
</evidence>
<dbReference type="PANTHER" id="PTHR24414:SF115">
    <property type="entry name" value="F-BOX DOMAIN-CONTAINING PROTEIN"/>
    <property type="match status" value="1"/>
</dbReference>
<dbReference type="Pfam" id="PF25210">
    <property type="entry name" value="Kelch_FKB95"/>
    <property type="match status" value="1"/>
</dbReference>
<dbReference type="Proteomes" id="UP000029120">
    <property type="component" value="Chromosome 6"/>
</dbReference>
<proteinExistence type="predicted"/>
<dbReference type="AlphaFoldDB" id="A0A087GRX1"/>
<evidence type="ECO:0000259" key="2">
    <source>
        <dbReference type="Pfam" id="PF25210"/>
    </source>
</evidence>
<reference evidence="4" key="1">
    <citation type="journal article" date="2015" name="Nat. Plants">
        <title>Genome expansion of Arabis alpina linked with retrotransposition and reduced symmetric DNA methylation.</title>
        <authorList>
            <person name="Willing E.M."/>
            <person name="Rawat V."/>
            <person name="Mandakova T."/>
            <person name="Maumus F."/>
            <person name="James G.V."/>
            <person name="Nordstroem K.J."/>
            <person name="Becker C."/>
            <person name="Warthmann N."/>
            <person name="Chica C."/>
            <person name="Szarzynska B."/>
            <person name="Zytnicki M."/>
            <person name="Albani M.C."/>
            <person name="Kiefer C."/>
            <person name="Bergonzi S."/>
            <person name="Castaings L."/>
            <person name="Mateos J.L."/>
            <person name="Berns M.C."/>
            <person name="Bujdoso N."/>
            <person name="Piofczyk T."/>
            <person name="de Lorenzo L."/>
            <person name="Barrero-Sicilia C."/>
            <person name="Mateos I."/>
            <person name="Piednoel M."/>
            <person name="Hagmann J."/>
            <person name="Chen-Min-Tao R."/>
            <person name="Iglesias-Fernandez R."/>
            <person name="Schuster S.C."/>
            <person name="Alonso-Blanco C."/>
            <person name="Roudier F."/>
            <person name="Carbonero P."/>
            <person name="Paz-Ares J."/>
            <person name="Davis S.J."/>
            <person name="Pecinka A."/>
            <person name="Quesneville H."/>
            <person name="Colot V."/>
            <person name="Lysak M.A."/>
            <person name="Weigel D."/>
            <person name="Coupland G."/>
            <person name="Schneeberger K."/>
        </authorList>
    </citation>
    <scope>NUCLEOTIDE SEQUENCE [LARGE SCALE GENOMIC DNA]</scope>
    <source>
        <strain evidence="4">cv. Pajares</strain>
    </source>
</reference>
<dbReference type="SMART" id="SM00612">
    <property type="entry name" value="Kelch"/>
    <property type="match status" value="2"/>
</dbReference>
<sequence>MEGRLTKKTMKKVCGLWSLPDDVILNCLAPVSRLDLAAVAMTSKELRFHVAQRGLCDLRFQIGCVEACLYVCLHIVTEPTPRWFILHPVQRRLKPICPHLYQYPDSSFSFVKMHYGIFIIGGLVNGKPICDVSFFDCFEHKWHCIRPMKMARASASASLIDMKIYVFGGCGDEADSSNWAEVFDFNTGTWEFLFVPLPRPKKIQQSVVINNEVYAIDEDSQILSFSPSKATFMSGKTDFKAGSRDDWCLIGGILFCRGTRGRILWCLPHELDWKQVMGLEELQHCLPSEKELEEVEHGTKVDYDISKLSRNSAGNIVIFSYAQRQGPESLELWSAEISLEHTEFEISEGLEVSKGVEVRGKIEWSGAVYKLDPFASVKILFAGSVDG</sequence>
<dbReference type="InterPro" id="IPR015915">
    <property type="entry name" value="Kelch-typ_b-propeller"/>
</dbReference>
<organism evidence="3 4">
    <name type="scientific">Arabis alpina</name>
    <name type="common">Alpine rock-cress</name>
    <dbReference type="NCBI Taxonomy" id="50452"/>
    <lineage>
        <taxon>Eukaryota</taxon>
        <taxon>Viridiplantae</taxon>
        <taxon>Streptophyta</taxon>
        <taxon>Embryophyta</taxon>
        <taxon>Tracheophyta</taxon>
        <taxon>Spermatophyta</taxon>
        <taxon>Magnoliopsida</taxon>
        <taxon>eudicotyledons</taxon>
        <taxon>Gunneridae</taxon>
        <taxon>Pentapetalae</taxon>
        <taxon>rosids</taxon>
        <taxon>malvids</taxon>
        <taxon>Brassicales</taxon>
        <taxon>Brassicaceae</taxon>
        <taxon>Arabideae</taxon>
        <taxon>Arabis</taxon>
    </lineage>
</organism>
<dbReference type="PANTHER" id="PTHR24414">
    <property type="entry name" value="F-BOX/KELCH-REPEAT PROTEIN SKIP4"/>
    <property type="match status" value="1"/>
</dbReference>
<dbReference type="OrthoDB" id="45365at2759"/>
<dbReference type="InterPro" id="IPR050354">
    <property type="entry name" value="F-box/kelch-repeat_ARATH"/>
</dbReference>
<dbReference type="OMA" id="PRGTILW"/>
<accession>A0A087GRX1</accession>
<keyword evidence="4" id="KW-1185">Reference proteome</keyword>
<dbReference type="InterPro" id="IPR057499">
    <property type="entry name" value="Kelch_FKB95"/>
</dbReference>
<dbReference type="EMBL" id="CM002874">
    <property type="protein sequence ID" value="KFK32623.1"/>
    <property type="molecule type" value="Genomic_DNA"/>
</dbReference>
<feature type="domain" description="FKB95-like N-terminal Kelch" evidence="2">
    <location>
        <begin position="92"/>
        <end position="368"/>
    </location>
</feature>
<dbReference type="Gene3D" id="2.120.10.80">
    <property type="entry name" value="Kelch-type beta propeller"/>
    <property type="match status" value="1"/>
</dbReference>
<feature type="domain" description="F-box" evidence="1">
    <location>
        <begin position="18"/>
        <end position="51"/>
    </location>
</feature>
<protein>
    <recommendedName>
        <fullName evidence="5">F-box domain-containing protein</fullName>
    </recommendedName>
</protein>
<dbReference type="eggNOG" id="KOG1072">
    <property type="taxonomic scope" value="Eukaryota"/>
</dbReference>
<evidence type="ECO:0008006" key="5">
    <source>
        <dbReference type="Google" id="ProtNLM"/>
    </source>
</evidence>
<evidence type="ECO:0000313" key="4">
    <source>
        <dbReference type="Proteomes" id="UP000029120"/>
    </source>
</evidence>
<dbReference type="InterPro" id="IPR001810">
    <property type="entry name" value="F-box_dom"/>
</dbReference>
<name>A0A087GRX1_ARAAL</name>
<dbReference type="Gramene" id="KFK32623">
    <property type="protein sequence ID" value="KFK32623"/>
    <property type="gene ID" value="AALP_AA6G267600"/>
</dbReference>
<dbReference type="InterPro" id="IPR006652">
    <property type="entry name" value="Kelch_1"/>
</dbReference>
<dbReference type="Pfam" id="PF00646">
    <property type="entry name" value="F-box"/>
    <property type="match status" value="1"/>
</dbReference>
<dbReference type="SUPFAM" id="SSF117281">
    <property type="entry name" value="Kelch motif"/>
    <property type="match status" value="1"/>
</dbReference>